<protein>
    <submittedName>
        <fullName evidence="2">Uncharacterized protein</fullName>
    </submittedName>
</protein>
<accession>A0A4C1YIA4</accession>
<dbReference type="EMBL" id="BGZK01001266">
    <property type="protein sequence ID" value="GBP75906.1"/>
    <property type="molecule type" value="Genomic_DNA"/>
</dbReference>
<gene>
    <name evidence="2" type="ORF">EVAR_11019_1</name>
</gene>
<feature type="region of interest" description="Disordered" evidence="1">
    <location>
        <begin position="72"/>
        <end position="92"/>
    </location>
</feature>
<sequence length="132" mass="14448">MKDEVKDVLRHWEVSSYPVVQIGGQTSIQATKNQMITAAHGHPQPQRNTSVSPAFWVGIGYLMEGKGKNVRGSGVMKGDAQPQKSHQWVGGVLGGNRDIKSKRIELGENVSGKEGVGRRKSYSPGDIQRRIL</sequence>
<keyword evidence="3" id="KW-1185">Reference proteome</keyword>
<dbReference type="AlphaFoldDB" id="A0A4C1YIA4"/>
<proteinExistence type="predicted"/>
<evidence type="ECO:0000313" key="3">
    <source>
        <dbReference type="Proteomes" id="UP000299102"/>
    </source>
</evidence>
<name>A0A4C1YIA4_EUMVA</name>
<organism evidence="2 3">
    <name type="scientific">Eumeta variegata</name>
    <name type="common">Bagworm moth</name>
    <name type="synonym">Eumeta japonica</name>
    <dbReference type="NCBI Taxonomy" id="151549"/>
    <lineage>
        <taxon>Eukaryota</taxon>
        <taxon>Metazoa</taxon>
        <taxon>Ecdysozoa</taxon>
        <taxon>Arthropoda</taxon>
        <taxon>Hexapoda</taxon>
        <taxon>Insecta</taxon>
        <taxon>Pterygota</taxon>
        <taxon>Neoptera</taxon>
        <taxon>Endopterygota</taxon>
        <taxon>Lepidoptera</taxon>
        <taxon>Glossata</taxon>
        <taxon>Ditrysia</taxon>
        <taxon>Tineoidea</taxon>
        <taxon>Psychidae</taxon>
        <taxon>Oiketicinae</taxon>
        <taxon>Eumeta</taxon>
    </lineage>
</organism>
<reference evidence="2 3" key="1">
    <citation type="journal article" date="2019" name="Commun. Biol.">
        <title>The bagworm genome reveals a unique fibroin gene that provides high tensile strength.</title>
        <authorList>
            <person name="Kono N."/>
            <person name="Nakamura H."/>
            <person name="Ohtoshi R."/>
            <person name="Tomita M."/>
            <person name="Numata K."/>
            <person name="Arakawa K."/>
        </authorList>
    </citation>
    <scope>NUCLEOTIDE SEQUENCE [LARGE SCALE GENOMIC DNA]</scope>
</reference>
<evidence type="ECO:0000256" key="1">
    <source>
        <dbReference type="SAM" id="MobiDB-lite"/>
    </source>
</evidence>
<evidence type="ECO:0000313" key="2">
    <source>
        <dbReference type="EMBL" id="GBP75906.1"/>
    </source>
</evidence>
<comment type="caution">
    <text evidence="2">The sequence shown here is derived from an EMBL/GenBank/DDBJ whole genome shotgun (WGS) entry which is preliminary data.</text>
</comment>
<dbReference type="Proteomes" id="UP000299102">
    <property type="component" value="Unassembled WGS sequence"/>
</dbReference>